<reference evidence="2" key="1">
    <citation type="submission" date="2017-09" db="EMBL/GenBank/DDBJ databases">
        <title>Polyketide synthases of a Diaporthe helianthi virulent isolate.</title>
        <authorList>
            <person name="Baroncelli R."/>
        </authorList>
    </citation>
    <scope>NUCLEOTIDE SEQUENCE [LARGE SCALE GENOMIC DNA]</scope>
    <source>
        <strain evidence="2">7/96</strain>
    </source>
</reference>
<evidence type="ECO:0000313" key="2">
    <source>
        <dbReference type="EMBL" id="POS74430.1"/>
    </source>
</evidence>
<feature type="domain" description="SET" evidence="1">
    <location>
        <begin position="5"/>
        <end position="176"/>
    </location>
</feature>
<dbReference type="Pfam" id="PF00856">
    <property type="entry name" value="SET"/>
    <property type="match status" value="1"/>
</dbReference>
<dbReference type="STRING" id="158607.A0A2P5HVZ0"/>
<evidence type="ECO:0000259" key="1">
    <source>
        <dbReference type="PROSITE" id="PS50280"/>
    </source>
</evidence>
<sequence length="322" mass="36737">MDLGETLEVRSAGAMGQGLFAPSNIPIGTRILVENPLMWVPLSPTPYQGFCQALTLMDDSSKKDLRDLHCNTRLLNQNLAFNLFDRIRSEDPQATIDMRDDDFLNVVKLFATFCTNAVTITEGNEDTASAVYPIFSHINHSCTPNAFVLYSSENKQQTLYAGCDIMAGQQIFVSYLGGDEDFLTSWRRMEETRKYWNFACTCSRCLDPMITDMECARRYELRRDLVLLLGTGPPDACDARQALALQVVNKAEELLGAMEDGDLGYWKFYPLYQECARFNQWRGNRREAVRYVVKYVENKSIFCSEDEIDLDWVREIGLPLPE</sequence>
<keyword evidence="3" id="KW-1185">Reference proteome</keyword>
<dbReference type="Gene3D" id="2.170.270.10">
    <property type="entry name" value="SET domain"/>
    <property type="match status" value="1"/>
</dbReference>
<dbReference type="PANTHER" id="PTHR47332">
    <property type="entry name" value="SET DOMAIN-CONTAINING PROTEIN 5"/>
    <property type="match status" value="1"/>
</dbReference>
<dbReference type="InterPro" id="IPR001214">
    <property type="entry name" value="SET_dom"/>
</dbReference>
<dbReference type="InterPro" id="IPR053185">
    <property type="entry name" value="SET_domain_protein"/>
</dbReference>
<dbReference type="Proteomes" id="UP000094444">
    <property type="component" value="Unassembled WGS sequence"/>
</dbReference>
<dbReference type="EMBL" id="MAVT02000629">
    <property type="protein sequence ID" value="POS74430.1"/>
    <property type="molecule type" value="Genomic_DNA"/>
</dbReference>
<dbReference type="PROSITE" id="PS50280">
    <property type="entry name" value="SET"/>
    <property type="match status" value="1"/>
</dbReference>
<dbReference type="OrthoDB" id="265717at2759"/>
<proteinExistence type="predicted"/>
<organism evidence="2 3">
    <name type="scientific">Diaporthe helianthi</name>
    <dbReference type="NCBI Taxonomy" id="158607"/>
    <lineage>
        <taxon>Eukaryota</taxon>
        <taxon>Fungi</taxon>
        <taxon>Dikarya</taxon>
        <taxon>Ascomycota</taxon>
        <taxon>Pezizomycotina</taxon>
        <taxon>Sordariomycetes</taxon>
        <taxon>Sordariomycetidae</taxon>
        <taxon>Diaporthales</taxon>
        <taxon>Diaporthaceae</taxon>
        <taxon>Diaporthe</taxon>
    </lineage>
</organism>
<dbReference type="PANTHER" id="PTHR47332:SF2">
    <property type="entry name" value="SET-6"/>
    <property type="match status" value="1"/>
</dbReference>
<protein>
    <recommendedName>
        <fullName evidence="1">SET domain-containing protein</fullName>
    </recommendedName>
</protein>
<accession>A0A2P5HVZ0</accession>
<comment type="caution">
    <text evidence="2">The sequence shown here is derived from an EMBL/GenBank/DDBJ whole genome shotgun (WGS) entry which is preliminary data.</text>
</comment>
<gene>
    <name evidence="2" type="ORF">DHEL01_v207170</name>
</gene>
<dbReference type="SUPFAM" id="SSF82199">
    <property type="entry name" value="SET domain"/>
    <property type="match status" value="1"/>
</dbReference>
<dbReference type="SMART" id="SM00317">
    <property type="entry name" value="SET"/>
    <property type="match status" value="1"/>
</dbReference>
<dbReference type="Gene3D" id="1.10.220.160">
    <property type="match status" value="1"/>
</dbReference>
<evidence type="ECO:0000313" key="3">
    <source>
        <dbReference type="Proteomes" id="UP000094444"/>
    </source>
</evidence>
<dbReference type="CDD" id="cd20071">
    <property type="entry name" value="SET_SMYD"/>
    <property type="match status" value="1"/>
</dbReference>
<name>A0A2P5HVZ0_DIAHE</name>
<dbReference type="InParanoid" id="A0A2P5HVZ0"/>
<dbReference type="InterPro" id="IPR046341">
    <property type="entry name" value="SET_dom_sf"/>
</dbReference>
<dbReference type="AlphaFoldDB" id="A0A2P5HVZ0"/>